<dbReference type="InterPro" id="IPR005366">
    <property type="entry name" value="EMC8/9"/>
</dbReference>
<dbReference type="Proteomes" id="UP000585474">
    <property type="component" value="Unassembled WGS sequence"/>
</dbReference>
<dbReference type="AlphaFoldDB" id="A0A7J0DYB0"/>
<sequence length="159" mass="17582">MGGELRYEIGQNTYIKLVLGALKHKTSAVNGVLLGRLSGGDANPVVEIAESVPLFHSHHIGLLPPREIALMQIDGYYSAQGLNIVGYFHDYQRCSDFKLGNIAKNIGDHIHRCFPQAALLLLDNKKLEGLPKGKDRIPAIQERFVVVLKELFSVISQSH</sequence>
<dbReference type="CDD" id="cd08060">
    <property type="entry name" value="MPN_UPF0172"/>
    <property type="match status" value="1"/>
</dbReference>
<dbReference type="PANTHER" id="PTHR12941">
    <property type="entry name" value="ER MEMBRANE PROTEIN COMPLEX"/>
    <property type="match status" value="1"/>
</dbReference>
<name>A0A7J0DYB0_9ERIC</name>
<dbReference type="OrthoDB" id="194468at2759"/>
<keyword evidence="2" id="KW-1185">Reference proteome</keyword>
<dbReference type="PANTHER" id="PTHR12941:SF10">
    <property type="entry name" value="ER MEMBRANE PROTEIN COMPLEX SUBUNIT 8_9 HOMOLOG"/>
    <property type="match status" value="1"/>
</dbReference>
<dbReference type="Pfam" id="PF03665">
    <property type="entry name" value="UPF0172"/>
    <property type="match status" value="1"/>
</dbReference>
<gene>
    <name evidence="1" type="ORF">Acr_00g0094630</name>
</gene>
<dbReference type="EMBL" id="BJWL01000445">
    <property type="protein sequence ID" value="GFS45171.1"/>
    <property type="molecule type" value="Genomic_DNA"/>
</dbReference>
<dbReference type="GO" id="GO:0072546">
    <property type="term" value="C:EMC complex"/>
    <property type="evidence" value="ECO:0007669"/>
    <property type="project" value="InterPro"/>
</dbReference>
<evidence type="ECO:0000313" key="2">
    <source>
        <dbReference type="Proteomes" id="UP000585474"/>
    </source>
</evidence>
<accession>A0A7J0DYB0</accession>
<comment type="caution">
    <text evidence="1">The sequence shown here is derived from an EMBL/GenBank/DDBJ whole genome shotgun (WGS) entry which is preliminary data.</text>
</comment>
<protein>
    <submittedName>
        <fullName evidence="1">Uncharacterized protein family</fullName>
    </submittedName>
</protein>
<reference evidence="2" key="1">
    <citation type="submission" date="2019-07" db="EMBL/GenBank/DDBJ databases">
        <title>De Novo Assembly of kiwifruit Actinidia rufa.</title>
        <authorList>
            <person name="Sugita-Konishi S."/>
            <person name="Sato K."/>
            <person name="Mori E."/>
            <person name="Abe Y."/>
            <person name="Kisaki G."/>
            <person name="Hamano K."/>
            <person name="Suezawa K."/>
            <person name="Otani M."/>
            <person name="Fukuda T."/>
            <person name="Manabe T."/>
            <person name="Gomi K."/>
            <person name="Tabuchi M."/>
            <person name="Akimitsu K."/>
            <person name="Kataoka I."/>
        </authorList>
    </citation>
    <scope>NUCLEOTIDE SEQUENCE [LARGE SCALE GENOMIC DNA]</scope>
    <source>
        <strain evidence="2">cv. Fuchu</strain>
    </source>
</reference>
<proteinExistence type="predicted"/>
<evidence type="ECO:0000313" key="1">
    <source>
        <dbReference type="EMBL" id="GFS45171.1"/>
    </source>
</evidence>
<organism evidence="1 2">
    <name type="scientific">Actinidia rufa</name>
    <dbReference type="NCBI Taxonomy" id="165716"/>
    <lineage>
        <taxon>Eukaryota</taxon>
        <taxon>Viridiplantae</taxon>
        <taxon>Streptophyta</taxon>
        <taxon>Embryophyta</taxon>
        <taxon>Tracheophyta</taxon>
        <taxon>Spermatophyta</taxon>
        <taxon>Magnoliopsida</taxon>
        <taxon>eudicotyledons</taxon>
        <taxon>Gunneridae</taxon>
        <taxon>Pentapetalae</taxon>
        <taxon>asterids</taxon>
        <taxon>Ericales</taxon>
        <taxon>Actinidiaceae</taxon>
        <taxon>Actinidia</taxon>
    </lineage>
</organism>